<protein>
    <submittedName>
        <fullName evidence="2">Uncharacterized protein</fullName>
    </submittedName>
</protein>
<feature type="compositionally biased region" description="Low complexity" evidence="1">
    <location>
        <begin position="114"/>
        <end position="132"/>
    </location>
</feature>
<evidence type="ECO:0000313" key="3">
    <source>
        <dbReference type="Proteomes" id="UP000586042"/>
    </source>
</evidence>
<accession>A0A7Y6M3G9</accession>
<name>A0A7Y6M3G9_9ACTN</name>
<keyword evidence="3" id="KW-1185">Reference proteome</keyword>
<dbReference type="AlphaFoldDB" id="A0A7Y6M3G9"/>
<feature type="compositionally biased region" description="Basic and acidic residues" evidence="1">
    <location>
        <begin position="133"/>
        <end position="147"/>
    </location>
</feature>
<proteinExistence type="predicted"/>
<feature type="compositionally biased region" description="Basic and acidic residues" evidence="1">
    <location>
        <begin position="92"/>
        <end position="101"/>
    </location>
</feature>
<dbReference type="Proteomes" id="UP000586042">
    <property type="component" value="Unassembled WGS sequence"/>
</dbReference>
<feature type="compositionally biased region" description="Acidic residues" evidence="1">
    <location>
        <begin position="102"/>
        <end position="113"/>
    </location>
</feature>
<gene>
    <name evidence="2" type="ORF">HTZ77_17495</name>
</gene>
<dbReference type="EMBL" id="JABWGN010000006">
    <property type="protein sequence ID" value="NUW33212.1"/>
    <property type="molecule type" value="Genomic_DNA"/>
</dbReference>
<reference evidence="2 3" key="1">
    <citation type="submission" date="2020-06" db="EMBL/GenBank/DDBJ databases">
        <title>Nonomuraea sp. SMC257, a novel actinomycete isolated from soil.</title>
        <authorList>
            <person name="Chanama M."/>
        </authorList>
    </citation>
    <scope>NUCLEOTIDE SEQUENCE [LARGE SCALE GENOMIC DNA]</scope>
    <source>
        <strain evidence="2 3">SMC257</strain>
    </source>
</reference>
<evidence type="ECO:0000256" key="1">
    <source>
        <dbReference type="SAM" id="MobiDB-lite"/>
    </source>
</evidence>
<sequence>MTGLERLVGSVRARADERLYATVARQVERADAGLPQAWSGLLVVPEGARISELERLRQAPKRQSGTEMAKASDGDRTGGRAGQPPIFPKDVGMSEDRHPAFDDDVDDLDEEEAGSSSSKSARAAPAAVGALRHAGDGGGRPDTDRITRMVTLPEAILARTQTT</sequence>
<feature type="region of interest" description="Disordered" evidence="1">
    <location>
        <begin position="54"/>
        <end position="163"/>
    </location>
</feature>
<comment type="caution">
    <text evidence="2">The sequence shown here is derived from an EMBL/GenBank/DDBJ whole genome shotgun (WGS) entry which is preliminary data.</text>
</comment>
<organism evidence="2 3">
    <name type="scientific">Nonomuraea montanisoli</name>
    <dbReference type="NCBI Taxonomy" id="2741721"/>
    <lineage>
        <taxon>Bacteria</taxon>
        <taxon>Bacillati</taxon>
        <taxon>Actinomycetota</taxon>
        <taxon>Actinomycetes</taxon>
        <taxon>Streptosporangiales</taxon>
        <taxon>Streptosporangiaceae</taxon>
        <taxon>Nonomuraea</taxon>
    </lineage>
</organism>
<evidence type="ECO:0000313" key="2">
    <source>
        <dbReference type="EMBL" id="NUW33212.1"/>
    </source>
</evidence>
<dbReference type="RefSeq" id="WP_175590652.1">
    <property type="nucleotide sequence ID" value="NZ_JABWGN010000006.1"/>
</dbReference>